<dbReference type="InterPro" id="IPR002300">
    <property type="entry name" value="aa-tRNA-synth_Ia"/>
</dbReference>
<dbReference type="PRINTS" id="PR00984">
    <property type="entry name" value="TRNASYNTHILE"/>
</dbReference>
<dbReference type="GO" id="GO:0032543">
    <property type="term" value="P:mitochondrial translation"/>
    <property type="evidence" value="ECO:0007669"/>
    <property type="project" value="TreeGrafter"/>
</dbReference>
<evidence type="ECO:0000313" key="17">
    <source>
        <dbReference type="EMBL" id="TMW69543.1"/>
    </source>
</evidence>
<reference evidence="17" key="1">
    <citation type="submission" date="2019-03" db="EMBL/GenBank/DDBJ databases">
        <title>Long read genome sequence of the mycoparasitic Pythium oligandrum ATCC 38472 isolated from sugarbeet rhizosphere.</title>
        <authorList>
            <person name="Gaulin E."/>
        </authorList>
    </citation>
    <scope>NUCLEOTIDE SEQUENCE</scope>
    <source>
        <strain evidence="17">ATCC 38472_TT</strain>
    </source>
</reference>
<keyword evidence="9" id="KW-0496">Mitochondrion</keyword>
<evidence type="ECO:0000256" key="9">
    <source>
        <dbReference type="ARBA" id="ARBA00023128"/>
    </source>
</evidence>
<dbReference type="GO" id="GO:0002161">
    <property type="term" value="F:aminoacyl-tRNA deacylase activity"/>
    <property type="evidence" value="ECO:0007669"/>
    <property type="project" value="InterPro"/>
</dbReference>
<dbReference type="GO" id="GO:0004822">
    <property type="term" value="F:isoleucine-tRNA ligase activity"/>
    <property type="evidence" value="ECO:0007669"/>
    <property type="project" value="UniProtKB-EC"/>
</dbReference>
<name>A0A8K1CV67_PYTOL</name>
<feature type="domain" description="Zinc finger FPG/IleRS-type" evidence="15">
    <location>
        <begin position="979"/>
        <end position="1005"/>
    </location>
</feature>
<evidence type="ECO:0000256" key="6">
    <source>
        <dbReference type="ARBA" id="ARBA00022840"/>
    </source>
</evidence>
<dbReference type="InterPro" id="IPR033708">
    <property type="entry name" value="Anticodon_Ile_BEm"/>
</dbReference>
<dbReference type="InterPro" id="IPR009008">
    <property type="entry name" value="Val/Leu/Ile-tRNA-synth_edit"/>
</dbReference>
<sequence length="1022" mass="115026">MAAATEAKKLAEAMRKTLNLPQTAFPMRANAAVRETELHARCVTYVYETQRQLRQDAEAFVLHDGPPFANGTLHMGHFLNKVLKDIINRYKLMRGYRIEYVPGWDCHGLPIEMKALEKLKTEQSIESLTPSEVRKLSRELATGAMLEQKKDFERWGVMADWSGAPGSFYVTMEPAYEAKQYDVLKKMVEDDLVFRGFKPVYWSPSSQTALAESELEYTDNHVSHAAYIAFPFHSASTQEARALLEKYGDSLSCVIWTTTPWTIPANQALCVNAQFEYAIVRKASTGQHFLVASELVDKFVSVIHGEGDAENDFEVVDHLAGNVLQGSLFSHPLTPERKSVVLLGEHVTADAGTGIVHTAPGHGQDDYFAWIQYHQQVQGTTTTADMEILCPVDGRGHFTREAGESLEGLDVLSDGSKRVIEQLTESNKLLHVSKFKHRYPYDWRTKKPVILRATAQWFARLDTLHAVGKRVLEEEVETFPKNSRRRLEATLASRNEWCISRQRAWGLPIPVFYHKETDEPLINAETIAHLQEVVRNYKTGDGRQGSDCWWDLSVKDLLPSQYADVSEQYVKGMDTLDVWFDSGSSWHAVLPDPAEKNTRKQANVYLEGSDQHRGWFQSSLLTSVAMQQSSPYKHLITHGFTLDERGSKMSKSLGNTIVPSDFIDGGEILMPGAKKPKAIKIPAYGADVLRFWVASTDYTGEVSFGPTVISKVSDSLRKVRNTARFLLANLHDFQPDRHAIKYEDLTGVDKYMLHVLQQLGSQVTESYDTYAFNRVQSALSHFIATDLSAFYMEACKDRLYCDGTDSTSRRASQTVLWLTLQTLSRAIAPVVCHTAEDIRLHWMSQVLQCPLEDVQGSIFTDDAWLPSAPEWDNEDLARQWTALRQLRLDVNRVVEKMRGAEGVGSQLECNVHLFTNDANTKMLLEQELSSLENVLLCSGVELAGNVADRPQDAEFRGECLLALGDTKSQVEIVVTRAKGHKCPRCWKYAVEVDAEETKLCHRCAQATQLSSVEDLARALVQD</sequence>
<dbReference type="SUPFAM" id="SSF52374">
    <property type="entry name" value="Nucleotidylyl transferase"/>
    <property type="match status" value="1"/>
</dbReference>
<dbReference type="InterPro" id="IPR002301">
    <property type="entry name" value="Ile-tRNA-ligase"/>
</dbReference>
<dbReference type="GO" id="GO:0005759">
    <property type="term" value="C:mitochondrial matrix"/>
    <property type="evidence" value="ECO:0007669"/>
    <property type="project" value="UniProtKB-SubCell"/>
</dbReference>
<evidence type="ECO:0000256" key="3">
    <source>
        <dbReference type="ARBA" id="ARBA00013165"/>
    </source>
</evidence>
<dbReference type="EC" id="6.1.1.5" evidence="3"/>
<dbReference type="GO" id="GO:0006428">
    <property type="term" value="P:isoleucyl-tRNA aminoacylation"/>
    <property type="evidence" value="ECO:0007669"/>
    <property type="project" value="InterPro"/>
</dbReference>
<comment type="similarity">
    <text evidence="2 13">Belongs to the class-I aminoacyl-tRNA synthetase family.</text>
</comment>
<dbReference type="Proteomes" id="UP000794436">
    <property type="component" value="Unassembled WGS sequence"/>
</dbReference>
<evidence type="ECO:0000259" key="15">
    <source>
        <dbReference type="Pfam" id="PF06827"/>
    </source>
</evidence>
<dbReference type="PROSITE" id="PS00178">
    <property type="entry name" value="AA_TRNA_LIGASE_I"/>
    <property type="match status" value="1"/>
</dbReference>
<dbReference type="AlphaFoldDB" id="A0A8K1CV67"/>
<comment type="caution">
    <text evidence="17">The sequence shown here is derived from an EMBL/GenBank/DDBJ whole genome shotgun (WGS) entry which is preliminary data.</text>
</comment>
<keyword evidence="4 13" id="KW-0436">Ligase</keyword>
<comment type="subcellular location">
    <subcellularLocation>
        <location evidence="1">Mitochondrion matrix</location>
    </subcellularLocation>
</comment>
<keyword evidence="5 13" id="KW-0547">Nucleotide-binding</keyword>
<evidence type="ECO:0000259" key="16">
    <source>
        <dbReference type="Pfam" id="PF08264"/>
    </source>
</evidence>
<feature type="domain" description="Aminoacyl-tRNA synthetase class Ia" evidence="14">
    <location>
        <begin position="46"/>
        <end position="704"/>
    </location>
</feature>
<dbReference type="InterPro" id="IPR001412">
    <property type="entry name" value="aa-tRNA-synth_I_CS"/>
</dbReference>
<dbReference type="GO" id="GO:0000049">
    <property type="term" value="F:tRNA binding"/>
    <property type="evidence" value="ECO:0007669"/>
    <property type="project" value="InterPro"/>
</dbReference>
<dbReference type="Gene3D" id="1.10.10.830">
    <property type="entry name" value="Ile-tRNA synthetase CP2 domain-like"/>
    <property type="match status" value="1"/>
</dbReference>
<evidence type="ECO:0000256" key="4">
    <source>
        <dbReference type="ARBA" id="ARBA00022598"/>
    </source>
</evidence>
<dbReference type="PANTHER" id="PTHR42765:SF1">
    <property type="entry name" value="ISOLEUCINE--TRNA LIGASE, MITOCHONDRIAL"/>
    <property type="match status" value="1"/>
</dbReference>
<evidence type="ECO:0000256" key="11">
    <source>
        <dbReference type="ARBA" id="ARBA00032665"/>
    </source>
</evidence>
<keyword evidence="7 13" id="KW-0648">Protein biosynthesis</keyword>
<dbReference type="Gene3D" id="3.90.740.10">
    <property type="entry name" value="Valyl/Leucyl/Isoleucyl-tRNA synthetase, editing domain"/>
    <property type="match status" value="1"/>
</dbReference>
<dbReference type="SUPFAM" id="SSF50677">
    <property type="entry name" value="ValRS/IleRS/LeuRS editing domain"/>
    <property type="match status" value="1"/>
</dbReference>
<protein>
    <recommendedName>
        <fullName evidence="3">isoleucine--tRNA ligase</fullName>
        <ecNumber evidence="3">6.1.1.5</ecNumber>
    </recommendedName>
    <alternativeName>
        <fullName evidence="11">Isoleucyl-tRNA synthetase</fullName>
    </alternativeName>
</protein>
<dbReference type="InterPro" id="IPR023585">
    <property type="entry name" value="Ile-tRNA-ligase_type1"/>
</dbReference>
<dbReference type="InterPro" id="IPR009080">
    <property type="entry name" value="tRNAsynth_Ia_anticodon-bd"/>
</dbReference>
<dbReference type="InterPro" id="IPR050081">
    <property type="entry name" value="Ile-tRNA_ligase"/>
</dbReference>
<dbReference type="Pfam" id="PF00133">
    <property type="entry name" value="tRNA-synt_1"/>
    <property type="match status" value="1"/>
</dbReference>
<keyword evidence="8" id="KW-0809">Transit peptide</keyword>
<evidence type="ECO:0000256" key="5">
    <source>
        <dbReference type="ARBA" id="ARBA00022741"/>
    </source>
</evidence>
<dbReference type="InterPro" id="IPR010663">
    <property type="entry name" value="Znf_FPG/IleRS"/>
</dbReference>
<dbReference type="OrthoDB" id="10264412at2759"/>
<dbReference type="EMBL" id="SPLM01000001">
    <property type="protein sequence ID" value="TMW69543.1"/>
    <property type="molecule type" value="Genomic_DNA"/>
</dbReference>
<proteinExistence type="inferred from homology"/>
<evidence type="ECO:0000256" key="12">
    <source>
        <dbReference type="ARBA" id="ARBA00048359"/>
    </source>
</evidence>
<dbReference type="CDD" id="cd07960">
    <property type="entry name" value="Anticodon_Ia_Ile_BEm"/>
    <property type="match status" value="1"/>
</dbReference>
<dbReference type="SUPFAM" id="SSF47323">
    <property type="entry name" value="Anticodon-binding domain of a subclass of class I aminoacyl-tRNA synthetases"/>
    <property type="match status" value="1"/>
</dbReference>
<dbReference type="GO" id="GO:0005524">
    <property type="term" value="F:ATP binding"/>
    <property type="evidence" value="ECO:0007669"/>
    <property type="project" value="UniProtKB-KW"/>
</dbReference>
<dbReference type="Gene3D" id="3.40.50.620">
    <property type="entry name" value="HUPs"/>
    <property type="match status" value="2"/>
</dbReference>
<dbReference type="HAMAP" id="MF_02002">
    <property type="entry name" value="Ile_tRNA_synth_type1"/>
    <property type="match status" value="1"/>
</dbReference>
<dbReference type="InterPro" id="IPR013155">
    <property type="entry name" value="M/V/L/I-tRNA-synth_anticd-bd"/>
</dbReference>
<evidence type="ECO:0000256" key="7">
    <source>
        <dbReference type="ARBA" id="ARBA00022917"/>
    </source>
</evidence>
<dbReference type="Pfam" id="PF06827">
    <property type="entry name" value="zf-FPG_IleRS"/>
    <property type="match status" value="1"/>
</dbReference>
<evidence type="ECO:0000256" key="10">
    <source>
        <dbReference type="ARBA" id="ARBA00023146"/>
    </source>
</evidence>
<dbReference type="Gene3D" id="1.10.730.20">
    <property type="match status" value="1"/>
</dbReference>
<organism evidence="17 18">
    <name type="scientific">Pythium oligandrum</name>
    <name type="common">Mycoparasitic fungus</name>
    <dbReference type="NCBI Taxonomy" id="41045"/>
    <lineage>
        <taxon>Eukaryota</taxon>
        <taxon>Sar</taxon>
        <taxon>Stramenopiles</taxon>
        <taxon>Oomycota</taxon>
        <taxon>Peronosporomycetes</taxon>
        <taxon>Pythiales</taxon>
        <taxon>Pythiaceae</taxon>
        <taxon>Pythium</taxon>
    </lineage>
</organism>
<dbReference type="FunFam" id="1.10.730.20:FF:000002">
    <property type="entry name" value="isoleucine--tRNA ligase, mitochondrial"/>
    <property type="match status" value="1"/>
</dbReference>
<evidence type="ECO:0000313" key="18">
    <source>
        <dbReference type="Proteomes" id="UP000794436"/>
    </source>
</evidence>
<keyword evidence="6 13" id="KW-0067">ATP-binding</keyword>
<evidence type="ECO:0000256" key="8">
    <source>
        <dbReference type="ARBA" id="ARBA00022946"/>
    </source>
</evidence>
<accession>A0A8K1CV67</accession>
<gene>
    <name evidence="17" type="ORF">Poli38472_001699</name>
</gene>
<dbReference type="NCBIfam" id="TIGR00392">
    <property type="entry name" value="ileS"/>
    <property type="match status" value="1"/>
</dbReference>
<evidence type="ECO:0000256" key="13">
    <source>
        <dbReference type="RuleBase" id="RU363035"/>
    </source>
</evidence>
<comment type="catalytic activity">
    <reaction evidence="12">
        <text>tRNA(Ile) + L-isoleucine + ATP = L-isoleucyl-tRNA(Ile) + AMP + diphosphate</text>
        <dbReference type="Rhea" id="RHEA:11060"/>
        <dbReference type="Rhea" id="RHEA-COMP:9666"/>
        <dbReference type="Rhea" id="RHEA-COMP:9695"/>
        <dbReference type="ChEBI" id="CHEBI:30616"/>
        <dbReference type="ChEBI" id="CHEBI:33019"/>
        <dbReference type="ChEBI" id="CHEBI:58045"/>
        <dbReference type="ChEBI" id="CHEBI:78442"/>
        <dbReference type="ChEBI" id="CHEBI:78528"/>
        <dbReference type="ChEBI" id="CHEBI:456215"/>
        <dbReference type="EC" id="6.1.1.5"/>
    </reaction>
</comment>
<dbReference type="InterPro" id="IPR014729">
    <property type="entry name" value="Rossmann-like_a/b/a_fold"/>
</dbReference>
<evidence type="ECO:0000256" key="2">
    <source>
        <dbReference type="ARBA" id="ARBA00005594"/>
    </source>
</evidence>
<dbReference type="FunFam" id="3.40.50.620:FF:000111">
    <property type="entry name" value="Mitochondrial isoleucyl-tRNA synthetase"/>
    <property type="match status" value="1"/>
</dbReference>
<feature type="domain" description="Methionyl/Valyl/Leucyl/Isoleucyl-tRNA synthetase anticodon-binding" evidence="16">
    <location>
        <begin position="749"/>
        <end position="912"/>
    </location>
</feature>
<keyword evidence="10 13" id="KW-0030">Aminoacyl-tRNA synthetase</keyword>
<dbReference type="PANTHER" id="PTHR42765">
    <property type="entry name" value="SOLEUCYL-TRNA SYNTHETASE"/>
    <property type="match status" value="1"/>
</dbReference>
<dbReference type="Pfam" id="PF08264">
    <property type="entry name" value="Anticodon_1"/>
    <property type="match status" value="1"/>
</dbReference>
<keyword evidence="18" id="KW-1185">Reference proteome</keyword>
<dbReference type="FunFam" id="3.90.740.10:FF:000009">
    <property type="entry name" value="Isoleucyl-tRNA synthetase 2, mitochondrial"/>
    <property type="match status" value="1"/>
</dbReference>
<evidence type="ECO:0000256" key="1">
    <source>
        <dbReference type="ARBA" id="ARBA00004305"/>
    </source>
</evidence>
<evidence type="ECO:0000259" key="14">
    <source>
        <dbReference type="Pfam" id="PF00133"/>
    </source>
</evidence>